<name>A0A8T0H489_CERPU</name>
<sequence length="326" mass="36387">MEVVEGKGELVSAEEELGNGGIADVGTQADEVGVVYEQYMYYFSGKGAGVGRNFAGDRESRDLMEGNLKPVRVSFEGNIGVGKSTILKLLQSHPRLQEITEILQEPIWEWQNVKGTGLNMLDAFYKDPKRYAYLFQSFVFTTRFLQQNKAASESKADLLLMERSVLTDRCVFVKTSTEQGYFNPLEAAAYDVWYDGVVSTLPNVVPDAFVYLRADPNVCYDRLKARARSEEAGVSLEYLRSLHSKHENWFIENAFKNAGNGNWGGKPQVGYFGTSSKIPAVIQGRPVFVVDCTNTLDFGRPSKEVDRVVEEIVSFLLGPCTSLHQV</sequence>
<dbReference type="Proteomes" id="UP000822688">
    <property type="component" value="Chromosome 7"/>
</dbReference>
<dbReference type="EMBL" id="CM026428">
    <property type="protein sequence ID" value="KAG0566724.1"/>
    <property type="molecule type" value="Genomic_DNA"/>
</dbReference>
<dbReference type="InterPro" id="IPR050566">
    <property type="entry name" value="Deoxyribonucleoside_kinase"/>
</dbReference>
<dbReference type="Gene3D" id="3.40.50.300">
    <property type="entry name" value="P-loop containing nucleotide triphosphate hydrolases"/>
    <property type="match status" value="1"/>
</dbReference>
<accession>A0A8T0H489</accession>
<dbReference type="InterPro" id="IPR027417">
    <property type="entry name" value="P-loop_NTPase"/>
</dbReference>
<dbReference type="GO" id="GO:0019136">
    <property type="term" value="F:deoxynucleoside kinase activity"/>
    <property type="evidence" value="ECO:0007669"/>
    <property type="project" value="TreeGrafter"/>
</dbReference>
<comment type="caution">
    <text evidence="2">The sequence shown here is derived from an EMBL/GenBank/DDBJ whole genome shotgun (WGS) entry which is preliminary data.</text>
</comment>
<dbReference type="PANTHER" id="PTHR10513:SF47">
    <property type="entry name" value="DEOXYNUCLEOSIDE KINASE DOMAIN-CONTAINING PROTEIN"/>
    <property type="match status" value="1"/>
</dbReference>
<dbReference type="InterPro" id="IPR031314">
    <property type="entry name" value="DNK_dom"/>
</dbReference>
<reference evidence="2" key="1">
    <citation type="submission" date="2020-06" db="EMBL/GenBank/DDBJ databases">
        <title>WGS assembly of Ceratodon purpureus strain R40.</title>
        <authorList>
            <person name="Carey S.B."/>
            <person name="Jenkins J."/>
            <person name="Shu S."/>
            <person name="Lovell J.T."/>
            <person name="Sreedasyam A."/>
            <person name="Maumus F."/>
            <person name="Tiley G.P."/>
            <person name="Fernandez-Pozo N."/>
            <person name="Barry K."/>
            <person name="Chen C."/>
            <person name="Wang M."/>
            <person name="Lipzen A."/>
            <person name="Daum C."/>
            <person name="Saski C.A."/>
            <person name="Payton A.C."/>
            <person name="Mcbreen J.C."/>
            <person name="Conrad R.E."/>
            <person name="Kollar L.M."/>
            <person name="Olsson S."/>
            <person name="Huttunen S."/>
            <person name="Landis J.B."/>
            <person name="Wickett N.J."/>
            <person name="Johnson M.G."/>
            <person name="Rensing S.A."/>
            <person name="Grimwood J."/>
            <person name="Schmutz J."/>
            <person name="Mcdaniel S.F."/>
        </authorList>
    </citation>
    <scope>NUCLEOTIDE SEQUENCE</scope>
    <source>
        <strain evidence="2">R40</strain>
    </source>
</reference>
<evidence type="ECO:0000313" key="3">
    <source>
        <dbReference type="Proteomes" id="UP000822688"/>
    </source>
</evidence>
<proteinExistence type="predicted"/>
<dbReference type="PANTHER" id="PTHR10513">
    <property type="entry name" value="DEOXYNUCLEOSIDE KINASE"/>
    <property type="match status" value="1"/>
</dbReference>
<dbReference type="Pfam" id="PF01712">
    <property type="entry name" value="dNK"/>
    <property type="match status" value="1"/>
</dbReference>
<dbReference type="AlphaFoldDB" id="A0A8T0H489"/>
<feature type="domain" description="Deoxynucleoside kinase" evidence="1">
    <location>
        <begin position="74"/>
        <end position="315"/>
    </location>
</feature>
<dbReference type="EMBL" id="CM026428">
    <property type="protein sequence ID" value="KAG0566726.1"/>
    <property type="molecule type" value="Genomic_DNA"/>
</dbReference>
<dbReference type="EMBL" id="CM026428">
    <property type="protein sequence ID" value="KAG0566725.1"/>
    <property type="molecule type" value="Genomic_DNA"/>
</dbReference>
<gene>
    <name evidence="2" type="ORF">KC19_7G083200</name>
</gene>
<evidence type="ECO:0000313" key="2">
    <source>
        <dbReference type="EMBL" id="KAG0566726.1"/>
    </source>
</evidence>
<dbReference type="SUPFAM" id="SSF52540">
    <property type="entry name" value="P-loop containing nucleoside triphosphate hydrolases"/>
    <property type="match status" value="1"/>
</dbReference>
<evidence type="ECO:0000259" key="1">
    <source>
        <dbReference type="Pfam" id="PF01712"/>
    </source>
</evidence>
<dbReference type="CDD" id="cd01673">
    <property type="entry name" value="dNK"/>
    <property type="match status" value="1"/>
</dbReference>
<organism evidence="2 3">
    <name type="scientific">Ceratodon purpureus</name>
    <name type="common">Fire moss</name>
    <name type="synonym">Dicranum purpureum</name>
    <dbReference type="NCBI Taxonomy" id="3225"/>
    <lineage>
        <taxon>Eukaryota</taxon>
        <taxon>Viridiplantae</taxon>
        <taxon>Streptophyta</taxon>
        <taxon>Embryophyta</taxon>
        <taxon>Bryophyta</taxon>
        <taxon>Bryophytina</taxon>
        <taxon>Bryopsida</taxon>
        <taxon>Dicranidae</taxon>
        <taxon>Pseudoditrichales</taxon>
        <taxon>Ditrichaceae</taxon>
        <taxon>Ceratodon</taxon>
    </lineage>
</organism>
<dbReference type="GO" id="GO:0005737">
    <property type="term" value="C:cytoplasm"/>
    <property type="evidence" value="ECO:0007669"/>
    <property type="project" value="TreeGrafter"/>
</dbReference>
<keyword evidence="3" id="KW-1185">Reference proteome</keyword>
<protein>
    <recommendedName>
        <fullName evidence="1">Deoxynucleoside kinase domain-containing protein</fullName>
    </recommendedName>
</protein>